<dbReference type="RefSeq" id="WP_161112140.1">
    <property type="nucleotide sequence ID" value="NZ_WWHY01000001.1"/>
</dbReference>
<dbReference type="SUPFAM" id="SSF55729">
    <property type="entry name" value="Acyl-CoA N-acyltransferases (Nat)"/>
    <property type="match status" value="1"/>
</dbReference>
<dbReference type="PANTHER" id="PTHR43415:SF3">
    <property type="entry name" value="GNAT-FAMILY ACETYLTRANSFERASE"/>
    <property type="match status" value="1"/>
</dbReference>
<dbReference type="PANTHER" id="PTHR43415">
    <property type="entry name" value="SPERMIDINE N(1)-ACETYLTRANSFERASE"/>
    <property type="match status" value="1"/>
</dbReference>
<dbReference type="AlphaFoldDB" id="A0A7K2J018"/>
<proteinExistence type="predicted"/>
<dbReference type="Proteomes" id="UP000467124">
    <property type="component" value="Unassembled WGS sequence"/>
</dbReference>
<accession>A0A7K2J018</accession>
<reference evidence="2 3" key="1">
    <citation type="journal article" date="2019" name="Nat. Commun.">
        <title>The antimicrobial potential of Streptomyces from insect microbiomes.</title>
        <authorList>
            <person name="Chevrette M.G."/>
            <person name="Carlson C.M."/>
            <person name="Ortega H.E."/>
            <person name="Thomas C."/>
            <person name="Ananiev G.E."/>
            <person name="Barns K.J."/>
            <person name="Book A.J."/>
            <person name="Cagnazzo J."/>
            <person name="Carlos C."/>
            <person name="Flanigan W."/>
            <person name="Grubbs K.J."/>
            <person name="Horn H.A."/>
            <person name="Hoffmann F.M."/>
            <person name="Klassen J.L."/>
            <person name="Knack J.J."/>
            <person name="Lewin G.R."/>
            <person name="McDonald B.R."/>
            <person name="Muller L."/>
            <person name="Melo W.G.P."/>
            <person name="Pinto-Tomas A.A."/>
            <person name="Schmitz A."/>
            <person name="Wendt-Pienkowski E."/>
            <person name="Wildman S."/>
            <person name="Zhao M."/>
            <person name="Zhang F."/>
            <person name="Bugni T.S."/>
            <person name="Andes D.R."/>
            <person name="Pupo M.T."/>
            <person name="Currie C.R."/>
        </authorList>
    </citation>
    <scope>NUCLEOTIDE SEQUENCE [LARGE SCALE GENOMIC DNA]</scope>
    <source>
        <strain evidence="2 3">SID5840</strain>
    </source>
</reference>
<protein>
    <submittedName>
        <fullName evidence="2">GNAT family N-acetyltransferase</fullName>
    </submittedName>
</protein>
<dbReference type="InterPro" id="IPR016181">
    <property type="entry name" value="Acyl_CoA_acyltransferase"/>
</dbReference>
<dbReference type="Gene3D" id="3.40.630.30">
    <property type="match status" value="1"/>
</dbReference>
<dbReference type="PROSITE" id="PS51186">
    <property type="entry name" value="GNAT"/>
    <property type="match status" value="1"/>
</dbReference>
<dbReference type="EMBL" id="WWHY01000001">
    <property type="protein sequence ID" value="MYR35523.1"/>
    <property type="molecule type" value="Genomic_DNA"/>
</dbReference>
<sequence>MSEQAEAIVWIRGERAGLGPFSGDLVDQYWRWEQDPAVLVGYGRQTPDSLENRREGYQHQARGTDDQLRFTVFDLTGEKPVPVGTATVLIDHHVRVGEFIIQLGEAASRGKGIGTEAARLTLDYAFHIANLQCVHLSVLAPNTAAIRAYEKAGFRMIGERRHSGYWLGERVGEVLMDAIPEDFPGESVVKAIVERSL</sequence>
<dbReference type="GO" id="GO:0016747">
    <property type="term" value="F:acyltransferase activity, transferring groups other than amino-acyl groups"/>
    <property type="evidence" value="ECO:0007669"/>
    <property type="project" value="InterPro"/>
</dbReference>
<keyword evidence="2" id="KW-0808">Transferase</keyword>
<name>A0A7K2J018_9ACTN</name>
<evidence type="ECO:0000313" key="2">
    <source>
        <dbReference type="EMBL" id="MYR35523.1"/>
    </source>
</evidence>
<organism evidence="2 3">
    <name type="scientific">Nocardiopsis alba</name>
    <dbReference type="NCBI Taxonomy" id="53437"/>
    <lineage>
        <taxon>Bacteria</taxon>
        <taxon>Bacillati</taxon>
        <taxon>Actinomycetota</taxon>
        <taxon>Actinomycetes</taxon>
        <taxon>Streptosporangiales</taxon>
        <taxon>Nocardiopsidaceae</taxon>
        <taxon>Nocardiopsis</taxon>
    </lineage>
</organism>
<comment type="caution">
    <text evidence="2">The sequence shown here is derived from an EMBL/GenBank/DDBJ whole genome shotgun (WGS) entry which is preliminary data.</text>
</comment>
<dbReference type="Pfam" id="PF13302">
    <property type="entry name" value="Acetyltransf_3"/>
    <property type="match status" value="1"/>
</dbReference>
<dbReference type="InterPro" id="IPR000182">
    <property type="entry name" value="GNAT_dom"/>
</dbReference>
<evidence type="ECO:0000313" key="3">
    <source>
        <dbReference type="Proteomes" id="UP000467124"/>
    </source>
</evidence>
<gene>
    <name evidence="2" type="ORF">GTW20_25490</name>
</gene>
<feature type="domain" description="N-acetyltransferase" evidence="1">
    <location>
        <begin position="16"/>
        <end position="181"/>
    </location>
</feature>
<evidence type="ECO:0000259" key="1">
    <source>
        <dbReference type="PROSITE" id="PS51186"/>
    </source>
</evidence>